<evidence type="ECO:0000313" key="1">
    <source>
        <dbReference type="EMBL" id="GGL13465.1"/>
    </source>
</evidence>
<sequence length="92" mass="10093">MQLEVRISCTLKTFSHSAARDPATQLPWAWAGVARGTEIIAAATDITMASRAARPVRRGVRMFQPFVSPVPGEPARRLSTAGISRAYPFPRR</sequence>
<dbReference type="AlphaFoldDB" id="A0A8J3C5S9"/>
<accession>A0A8J3C5S9</accession>
<proteinExistence type="predicted"/>
<keyword evidence="2" id="KW-1185">Reference proteome</keyword>
<comment type="caution">
    <text evidence="1">The sequence shown here is derived from an EMBL/GenBank/DDBJ whole genome shotgun (WGS) entry which is preliminary data.</text>
</comment>
<name>A0A8J3C5S9_9ACTN</name>
<organism evidence="1 2">
    <name type="scientific">Mangrovihabitans endophyticus</name>
    <dbReference type="NCBI Taxonomy" id="1751298"/>
    <lineage>
        <taxon>Bacteria</taxon>
        <taxon>Bacillati</taxon>
        <taxon>Actinomycetota</taxon>
        <taxon>Actinomycetes</taxon>
        <taxon>Micromonosporales</taxon>
        <taxon>Micromonosporaceae</taxon>
        <taxon>Mangrovihabitans</taxon>
    </lineage>
</organism>
<reference evidence="1" key="1">
    <citation type="journal article" date="2014" name="Int. J. Syst. Evol. Microbiol.">
        <title>Complete genome sequence of Corynebacterium casei LMG S-19264T (=DSM 44701T), isolated from a smear-ripened cheese.</title>
        <authorList>
            <consortium name="US DOE Joint Genome Institute (JGI-PGF)"/>
            <person name="Walter F."/>
            <person name="Albersmeier A."/>
            <person name="Kalinowski J."/>
            <person name="Ruckert C."/>
        </authorList>
    </citation>
    <scope>NUCLEOTIDE SEQUENCE</scope>
    <source>
        <strain evidence="1">CGMCC 4.7299</strain>
    </source>
</reference>
<reference evidence="1" key="2">
    <citation type="submission" date="2020-09" db="EMBL/GenBank/DDBJ databases">
        <authorList>
            <person name="Sun Q."/>
            <person name="Zhou Y."/>
        </authorList>
    </citation>
    <scope>NUCLEOTIDE SEQUENCE</scope>
    <source>
        <strain evidence="1">CGMCC 4.7299</strain>
    </source>
</reference>
<evidence type="ECO:0000313" key="2">
    <source>
        <dbReference type="Proteomes" id="UP000656042"/>
    </source>
</evidence>
<gene>
    <name evidence="1" type="ORF">GCM10012284_55240</name>
</gene>
<dbReference type="Proteomes" id="UP000656042">
    <property type="component" value="Unassembled WGS sequence"/>
</dbReference>
<dbReference type="EMBL" id="BMMX01000041">
    <property type="protein sequence ID" value="GGL13465.1"/>
    <property type="molecule type" value="Genomic_DNA"/>
</dbReference>
<protein>
    <submittedName>
        <fullName evidence="1">Uncharacterized protein</fullName>
    </submittedName>
</protein>